<dbReference type="PANTHER" id="PTHR33393:SF13">
    <property type="entry name" value="PGA BIOSYNTHESIS PROTEIN CAPA"/>
    <property type="match status" value="1"/>
</dbReference>
<accession>A0A1W1CMG1</accession>
<dbReference type="PANTHER" id="PTHR33393">
    <property type="entry name" value="POLYGLUTAMINE SYNTHESIS ACCESSORY PROTEIN RV0574C-RELATED"/>
    <property type="match status" value="1"/>
</dbReference>
<comment type="similarity">
    <text evidence="1">Belongs to the CapA family.</text>
</comment>
<dbReference type="InterPro" id="IPR029052">
    <property type="entry name" value="Metallo-depent_PP-like"/>
</dbReference>
<dbReference type="InterPro" id="IPR052169">
    <property type="entry name" value="CW_Biosynth-Accessory"/>
</dbReference>
<dbReference type="InterPro" id="IPR019079">
    <property type="entry name" value="Capsule_synth_CapA"/>
</dbReference>
<dbReference type="EMBL" id="FPHE01000158">
    <property type="protein sequence ID" value="SFV66877.1"/>
    <property type="molecule type" value="Genomic_DNA"/>
</dbReference>
<reference evidence="3" key="1">
    <citation type="submission" date="2016-10" db="EMBL/GenBank/DDBJ databases">
        <authorList>
            <person name="de Groot N.N."/>
        </authorList>
    </citation>
    <scope>NUCLEOTIDE SEQUENCE</scope>
</reference>
<dbReference type="Gene3D" id="3.60.21.10">
    <property type="match status" value="1"/>
</dbReference>
<feature type="domain" description="Capsule synthesis protein CapA" evidence="2">
    <location>
        <begin position="2"/>
        <end position="222"/>
    </location>
</feature>
<dbReference type="AlphaFoldDB" id="A0A1W1CMG1"/>
<evidence type="ECO:0000256" key="1">
    <source>
        <dbReference type="ARBA" id="ARBA00005662"/>
    </source>
</evidence>
<proteinExistence type="inferred from homology"/>
<dbReference type="SMART" id="SM00854">
    <property type="entry name" value="PGA_cap"/>
    <property type="match status" value="1"/>
</dbReference>
<dbReference type="Pfam" id="PF09587">
    <property type="entry name" value="PGA_cap"/>
    <property type="match status" value="1"/>
</dbReference>
<protein>
    <submittedName>
        <fullName evidence="3">Capsule biosynthesis protein capA</fullName>
    </submittedName>
</protein>
<gene>
    <name evidence="3" type="ORF">MNB_SV-12-1258</name>
</gene>
<evidence type="ECO:0000313" key="3">
    <source>
        <dbReference type="EMBL" id="SFV66877.1"/>
    </source>
</evidence>
<sequence>MKLSFFGDTVLDKAYKIDFEIDKFIFNLESPLSCKGTPALFKVNICQDSSYIADTFKTIPLAVSLANNHIMDFGEEAFAKTKASLEIQSIPFFGAGLKGENFNNPSIIKFADKKIGLCGYSCVSTHPVFGDDNSNGSAILALESMILDIELLKLEVDFIVVQPHWGIQEIPFPRFSDREIAHSLIDAGADIIIGHHAHVIQSHEIYRGKHIFYGLGNFIFPDLDVPTRYDGEKFTARRIKKQEIEHRRSMVITLDENLKVDFFTVVLDNGVVKKSNFPIPKWLPSSESSFRRKLSFYNKKAMLKRFIRNPKLPNFGHFKSLFSSPDTNF</sequence>
<evidence type="ECO:0000259" key="2">
    <source>
        <dbReference type="SMART" id="SM00854"/>
    </source>
</evidence>
<dbReference type="CDD" id="cd07381">
    <property type="entry name" value="MPP_CapA"/>
    <property type="match status" value="1"/>
</dbReference>
<name>A0A1W1CMG1_9ZZZZ</name>
<organism evidence="3">
    <name type="scientific">hydrothermal vent metagenome</name>
    <dbReference type="NCBI Taxonomy" id="652676"/>
    <lineage>
        <taxon>unclassified sequences</taxon>
        <taxon>metagenomes</taxon>
        <taxon>ecological metagenomes</taxon>
    </lineage>
</organism>
<dbReference type="SUPFAM" id="SSF56300">
    <property type="entry name" value="Metallo-dependent phosphatases"/>
    <property type="match status" value="1"/>
</dbReference>